<name>A0A3B4B019_9GOBI</name>
<dbReference type="InterPro" id="IPR021475">
    <property type="entry name" value="Pants/Emi1-like"/>
</dbReference>
<dbReference type="AlphaFoldDB" id="A0A3B4B019"/>
<dbReference type="STRING" id="409849.ENSPMGP00000022728"/>
<comment type="subcellular location">
    <subcellularLocation>
        <location evidence="2">Synaptic cleft</location>
    </subcellularLocation>
</comment>
<sequence>MEQSRILPWRPPRVCEDYWSEFRHCKSLLNKFHHYYTYGESPSCQQWSQDYKNCKQWESHKDLKAKEDLQQSERTRVAEQQQFTPVWKLRKEPPKDWHLPLNQEKSQEF</sequence>
<keyword evidence="7" id="KW-1185">Reference proteome</keyword>
<dbReference type="PANTHER" id="PTHR28052">
    <property type="entry name" value="UPF0545 PROTEIN C22ORF39"/>
    <property type="match status" value="1"/>
</dbReference>
<dbReference type="Pfam" id="PF11326">
    <property type="entry name" value="PANTS-like"/>
    <property type="match status" value="1"/>
</dbReference>
<evidence type="ECO:0000256" key="3">
    <source>
        <dbReference type="ARBA" id="ARBA00044072"/>
    </source>
</evidence>
<dbReference type="GO" id="GO:0043083">
    <property type="term" value="C:synaptic cleft"/>
    <property type="evidence" value="ECO:0007669"/>
    <property type="project" value="UniProtKB-SubCell"/>
</dbReference>
<dbReference type="CTD" id="101172821"/>
<evidence type="ECO:0000256" key="2">
    <source>
        <dbReference type="ARBA" id="ARBA00043942"/>
    </source>
</evidence>
<proteinExistence type="inferred from homology"/>
<feature type="region of interest" description="Disordered" evidence="5">
    <location>
        <begin position="90"/>
        <end position="109"/>
    </location>
</feature>
<evidence type="ECO:0000313" key="6">
    <source>
        <dbReference type="Ensembl" id="ENSPMGP00000022728.1"/>
    </source>
</evidence>
<dbReference type="PANTHER" id="PTHR28052:SF1">
    <property type="entry name" value="UPF0545 PROTEIN C22ORF39"/>
    <property type="match status" value="1"/>
</dbReference>
<dbReference type="Proteomes" id="UP000261520">
    <property type="component" value="Unplaced"/>
</dbReference>
<evidence type="ECO:0000256" key="5">
    <source>
        <dbReference type="SAM" id="MobiDB-lite"/>
    </source>
</evidence>
<evidence type="ECO:0000313" key="7">
    <source>
        <dbReference type="Proteomes" id="UP000261520"/>
    </source>
</evidence>
<reference evidence="6" key="1">
    <citation type="submission" date="2025-08" db="UniProtKB">
        <authorList>
            <consortium name="Ensembl"/>
        </authorList>
    </citation>
    <scope>IDENTIFICATION</scope>
</reference>
<comment type="similarity">
    <text evidence="1">Belongs to the UPF0545 family.</text>
</comment>
<protein>
    <recommendedName>
        <fullName evidence="3">Synaptic plasticity regulator PANTS</fullName>
    </recommendedName>
    <alternativeName>
        <fullName evidence="4">Plasticity-associated neural transcript short</fullName>
    </alternativeName>
</protein>
<evidence type="ECO:0000256" key="1">
    <source>
        <dbReference type="ARBA" id="ARBA00006412"/>
    </source>
</evidence>
<evidence type="ECO:0000256" key="4">
    <source>
        <dbReference type="ARBA" id="ARBA00044235"/>
    </source>
</evidence>
<accession>A0A3B4B019</accession>
<dbReference type="RefSeq" id="XP_033828290.1">
    <property type="nucleotide sequence ID" value="XM_033972399.2"/>
</dbReference>
<dbReference type="OrthoDB" id="5946508at2759"/>
<organism evidence="6 7">
    <name type="scientific">Periophthalmus magnuspinnatus</name>
    <dbReference type="NCBI Taxonomy" id="409849"/>
    <lineage>
        <taxon>Eukaryota</taxon>
        <taxon>Metazoa</taxon>
        <taxon>Chordata</taxon>
        <taxon>Craniata</taxon>
        <taxon>Vertebrata</taxon>
        <taxon>Euteleostomi</taxon>
        <taxon>Actinopterygii</taxon>
        <taxon>Neopterygii</taxon>
        <taxon>Teleostei</taxon>
        <taxon>Neoteleostei</taxon>
        <taxon>Acanthomorphata</taxon>
        <taxon>Gobiaria</taxon>
        <taxon>Gobiiformes</taxon>
        <taxon>Gobioidei</taxon>
        <taxon>Gobiidae</taxon>
        <taxon>Oxudercinae</taxon>
        <taxon>Periophthalmus</taxon>
    </lineage>
</organism>
<dbReference type="Ensembl" id="ENSPMGT00000024207.1">
    <property type="protein sequence ID" value="ENSPMGP00000022728.1"/>
    <property type="gene ID" value="ENSPMGG00000018386.1"/>
</dbReference>
<reference evidence="6" key="2">
    <citation type="submission" date="2025-09" db="UniProtKB">
        <authorList>
            <consortium name="Ensembl"/>
        </authorList>
    </citation>
    <scope>IDENTIFICATION</scope>
</reference>
<dbReference type="GeneID" id="117375998"/>